<dbReference type="AlphaFoldDB" id="A0AAV6X0A4"/>
<keyword evidence="1" id="KW-0812">Transmembrane</keyword>
<evidence type="ECO:0008006" key="4">
    <source>
        <dbReference type="Google" id="ProtNLM"/>
    </source>
</evidence>
<protein>
    <recommendedName>
        <fullName evidence="4">Protein PHLOEM PROTEIN 2-LIKE A10</fullName>
    </recommendedName>
</protein>
<feature type="transmembrane region" description="Helical" evidence="1">
    <location>
        <begin position="20"/>
        <end position="37"/>
    </location>
</feature>
<dbReference type="EMBL" id="WHWC01000011">
    <property type="protein sequence ID" value="KAG8373831.1"/>
    <property type="molecule type" value="Genomic_DNA"/>
</dbReference>
<gene>
    <name evidence="2" type="ORF">BUALT_Bualt11G0066100</name>
</gene>
<keyword evidence="1" id="KW-1133">Transmembrane helix</keyword>
<dbReference type="InterPro" id="IPR019141">
    <property type="entry name" value="DUF2045"/>
</dbReference>
<sequence>MDVELMKKGVDYTKKKKKWVLILSAFGFTSYGVYKVYNLPSVIKKRRKFAKLFDAIVSVAETVSDSAAAIGILSKDLKQFLGSDSDQIPQSLKQISKIANSDEFSESVTVITSAFTVGILRGYRQENGVVSGGSGFSDRVIDKLLFSDTGSGFASVVVGSFARNLVTAYYLSNHDNVNYPTSYWDDSRWIDLACEDKYRTLILDCIRLFVSTAVAVYLDKTMDINTYDQIFSGLTNPMHQVKVREVLVSVCNNAVETYIRTTNCPTDPKLIATAKRARDKINEDRGWMSKIVGSALALPRNRKFVRDVTGTVTFETVRSFLEFLLEKLAECVKRSFDVVQHEVVDRGIEVIRYVSCRSCAVATVCITLCLHILNGPWVLVTL</sequence>
<evidence type="ECO:0000313" key="3">
    <source>
        <dbReference type="Proteomes" id="UP000826271"/>
    </source>
</evidence>
<name>A0AAV6X0A4_9LAMI</name>
<reference evidence="2" key="1">
    <citation type="submission" date="2019-10" db="EMBL/GenBank/DDBJ databases">
        <authorList>
            <person name="Zhang R."/>
            <person name="Pan Y."/>
            <person name="Wang J."/>
            <person name="Ma R."/>
            <person name="Yu S."/>
        </authorList>
    </citation>
    <scope>NUCLEOTIDE SEQUENCE</scope>
    <source>
        <strain evidence="2">LA-IB0</strain>
        <tissue evidence="2">Leaf</tissue>
    </source>
</reference>
<evidence type="ECO:0000313" key="2">
    <source>
        <dbReference type="EMBL" id="KAG8373831.1"/>
    </source>
</evidence>
<dbReference type="Proteomes" id="UP000826271">
    <property type="component" value="Unassembled WGS sequence"/>
</dbReference>
<keyword evidence="1" id="KW-0472">Membrane</keyword>
<comment type="caution">
    <text evidence="2">The sequence shown here is derived from an EMBL/GenBank/DDBJ whole genome shotgun (WGS) entry which is preliminary data.</text>
</comment>
<dbReference type="PANTHER" id="PTHR21477:SF12">
    <property type="entry name" value="PROTEIN PHLOEM PROTEIN 2-LIKE A10"/>
    <property type="match status" value="1"/>
</dbReference>
<dbReference type="PANTHER" id="PTHR21477">
    <property type="entry name" value="ZGC:172139"/>
    <property type="match status" value="1"/>
</dbReference>
<proteinExistence type="predicted"/>
<evidence type="ECO:0000256" key="1">
    <source>
        <dbReference type="SAM" id="Phobius"/>
    </source>
</evidence>
<keyword evidence="3" id="KW-1185">Reference proteome</keyword>
<organism evidence="2 3">
    <name type="scientific">Buddleja alternifolia</name>
    <dbReference type="NCBI Taxonomy" id="168488"/>
    <lineage>
        <taxon>Eukaryota</taxon>
        <taxon>Viridiplantae</taxon>
        <taxon>Streptophyta</taxon>
        <taxon>Embryophyta</taxon>
        <taxon>Tracheophyta</taxon>
        <taxon>Spermatophyta</taxon>
        <taxon>Magnoliopsida</taxon>
        <taxon>eudicotyledons</taxon>
        <taxon>Gunneridae</taxon>
        <taxon>Pentapetalae</taxon>
        <taxon>asterids</taxon>
        <taxon>lamiids</taxon>
        <taxon>Lamiales</taxon>
        <taxon>Scrophulariaceae</taxon>
        <taxon>Buddlejeae</taxon>
        <taxon>Buddleja</taxon>
    </lineage>
</organism>
<accession>A0AAV6X0A4</accession>